<dbReference type="OrthoDB" id="769954at2"/>
<dbReference type="Proteomes" id="UP000248079">
    <property type="component" value="Unassembled WGS sequence"/>
</dbReference>
<sequence length="310" mass="34279">MIKTIISIGLTFCCTCVFSQNGQVKTTTGTADDFHYKDGKVGIGTSSPSSRLQIYSNPRTGVTTNCLSFGSNSADLSSVFKVKNHGGYRYSLSIGTYWGTDRSNEVPNMMTFKNRSIGIGVDNPTGGLQIYSNAATGKSTNCIVLGSSAEDLSSVFKVKNHGEYRYSLSIGTYWGDKKGTIVDDVFTIKNSKIGILNSDPFYALDINGTLRAEEIKVEANGKTADFVFEEDYQLKPLSEVEQFVKNKKHLPEIPSAKQMEKTGLNIAEMNAKLLQKIEELTLYLIDQNKQLQRQSNEIQQLKAEIIKLKK</sequence>
<gene>
    <name evidence="1" type="ORF">DF185_03950</name>
</gene>
<proteinExistence type="predicted"/>
<comment type="caution">
    <text evidence="1">The sequence shown here is derived from an EMBL/GenBank/DDBJ whole genome shotgun (WGS) entry which is preliminary data.</text>
</comment>
<dbReference type="EMBL" id="QFLI01000002">
    <property type="protein sequence ID" value="PXY01810.1"/>
    <property type="molecule type" value="Genomic_DNA"/>
</dbReference>
<evidence type="ECO:0000313" key="1">
    <source>
        <dbReference type="EMBL" id="PXY01810.1"/>
    </source>
</evidence>
<keyword evidence="2" id="KW-1185">Reference proteome</keyword>
<accession>A0A2V4A396</accession>
<dbReference type="RefSeq" id="WP_110359447.1">
    <property type="nucleotide sequence ID" value="NZ_QFLI01000002.1"/>
</dbReference>
<organism evidence="1 2">
    <name type="scientific">Marinifilum breve</name>
    <dbReference type="NCBI Taxonomy" id="2184082"/>
    <lineage>
        <taxon>Bacteria</taxon>
        <taxon>Pseudomonadati</taxon>
        <taxon>Bacteroidota</taxon>
        <taxon>Bacteroidia</taxon>
        <taxon>Marinilabiliales</taxon>
        <taxon>Marinifilaceae</taxon>
    </lineage>
</organism>
<evidence type="ECO:0000313" key="2">
    <source>
        <dbReference type="Proteomes" id="UP000248079"/>
    </source>
</evidence>
<reference evidence="1 2" key="1">
    <citation type="submission" date="2018-05" db="EMBL/GenBank/DDBJ databases">
        <title>Marinifilum breve JC075T sp. nov., a marine bacterium isolated from Yongle Blue Hole in the South China Sea.</title>
        <authorList>
            <person name="Fu T."/>
        </authorList>
    </citation>
    <scope>NUCLEOTIDE SEQUENCE [LARGE SCALE GENOMIC DNA]</scope>
    <source>
        <strain evidence="1 2">JC075</strain>
    </source>
</reference>
<dbReference type="AlphaFoldDB" id="A0A2V4A396"/>
<protein>
    <recommendedName>
        <fullName evidence="3">Peptidase S74 domain-containing protein</fullName>
    </recommendedName>
</protein>
<evidence type="ECO:0008006" key="3">
    <source>
        <dbReference type="Google" id="ProtNLM"/>
    </source>
</evidence>
<name>A0A2V4A396_9BACT</name>